<sequence length="314" mass="33526">MEKLFKKPIVICVMALICCALWGSAFPCVKIGYELLQIETTGSQILFAGYRFFGAGILTFLMGCIIEKRVLTLKKSAIPYVAGIGIFQTTLQYIFFYIGMANTTGVKGSVINASNAFVSIIVAHFLVKGERMTWKKGVGCILGFAGVVIINLSPGAWGSGFSLKGEGMVAICTIIYGTSSVLMKFVSKKGSAMAITAYQLMVGGAALIGFGFLLDGNISGFTVKSTLLLFYMAMLSAVAFSLWTTLLKYNPVGKVTIYGFSIPIFGAGLSAVFLGEDIFSLKNLVALLCVSAGIILVNKVSAGERIVANEKEMK</sequence>
<dbReference type="InterPro" id="IPR000620">
    <property type="entry name" value="EamA_dom"/>
</dbReference>
<dbReference type="EMBL" id="CACRTG010000021">
    <property type="protein sequence ID" value="VYT20330.1"/>
    <property type="molecule type" value="Genomic_DNA"/>
</dbReference>
<evidence type="ECO:0000256" key="6">
    <source>
        <dbReference type="ARBA" id="ARBA00023136"/>
    </source>
</evidence>
<protein>
    <submittedName>
        <fullName evidence="9">EamA-like transporter family protein</fullName>
    </submittedName>
</protein>
<feature type="domain" description="EamA" evidence="8">
    <location>
        <begin position="12"/>
        <end position="151"/>
    </location>
</feature>
<proteinExistence type="inferred from homology"/>
<evidence type="ECO:0000256" key="1">
    <source>
        <dbReference type="ARBA" id="ARBA00004651"/>
    </source>
</evidence>
<dbReference type="InterPro" id="IPR037185">
    <property type="entry name" value="EmrE-like"/>
</dbReference>
<comment type="similarity">
    <text evidence="2">Belongs to the EamA transporter family.</text>
</comment>
<reference evidence="9" key="1">
    <citation type="submission" date="2019-11" db="EMBL/GenBank/DDBJ databases">
        <authorList>
            <person name="Feng L."/>
        </authorList>
    </citation>
    <scope>NUCLEOTIDE SEQUENCE</scope>
    <source>
        <strain evidence="9">CnexileLFYP112</strain>
    </source>
</reference>
<evidence type="ECO:0000256" key="3">
    <source>
        <dbReference type="ARBA" id="ARBA00022475"/>
    </source>
</evidence>
<accession>A0A6N2URK3</accession>
<evidence type="ECO:0000259" key="8">
    <source>
        <dbReference type="Pfam" id="PF00892"/>
    </source>
</evidence>
<evidence type="ECO:0000256" key="4">
    <source>
        <dbReference type="ARBA" id="ARBA00022692"/>
    </source>
</evidence>
<dbReference type="GO" id="GO:0005886">
    <property type="term" value="C:plasma membrane"/>
    <property type="evidence" value="ECO:0007669"/>
    <property type="project" value="UniProtKB-SubCell"/>
</dbReference>
<keyword evidence="3" id="KW-1003">Cell membrane</keyword>
<feature type="transmembrane region" description="Helical" evidence="7">
    <location>
        <begin position="139"/>
        <end position="161"/>
    </location>
</feature>
<dbReference type="SUPFAM" id="SSF103481">
    <property type="entry name" value="Multidrug resistance efflux transporter EmrE"/>
    <property type="match status" value="2"/>
</dbReference>
<evidence type="ECO:0000256" key="7">
    <source>
        <dbReference type="SAM" id="Phobius"/>
    </source>
</evidence>
<feature type="transmembrane region" description="Helical" evidence="7">
    <location>
        <begin position="78"/>
        <end position="98"/>
    </location>
</feature>
<dbReference type="InterPro" id="IPR050638">
    <property type="entry name" value="AA-Vitamin_Transporters"/>
</dbReference>
<feature type="transmembrane region" description="Helical" evidence="7">
    <location>
        <begin position="255"/>
        <end position="274"/>
    </location>
</feature>
<keyword evidence="5 7" id="KW-1133">Transmembrane helix</keyword>
<keyword evidence="6 7" id="KW-0472">Membrane</keyword>
<feature type="transmembrane region" description="Helical" evidence="7">
    <location>
        <begin position="193"/>
        <end position="214"/>
    </location>
</feature>
<feature type="domain" description="EamA" evidence="8">
    <location>
        <begin position="164"/>
        <end position="298"/>
    </location>
</feature>
<dbReference type="AlphaFoldDB" id="A0A6N2URK3"/>
<evidence type="ECO:0000256" key="2">
    <source>
        <dbReference type="ARBA" id="ARBA00007362"/>
    </source>
</evidence>
<organism evidence="9">
    <name type="scientific">[Clostridium] nexile</name>
    <dbReference type="NCBI Taxonomy" id="29361"/>
    <lineage>
        <taxon>Bacteria</taxon>
        <taxon>Bacillati</taxon>
        <taxon>Bacillota</taxon>
        <taxon>Clostridia</taxon>
        <taxon>Lachnospirales</taxon>
        <taxon>Lachnospiraceae</taxon>
        <taxon>Tyzzerella</taxon>
    </lineage>
</organism>
<feature type="transmembrane region" description="Helical" evidence="7">
    <location>
        <begin position="110"/>
        <end position="127"/>
    </location>
</feature>
<feature type="transmembrane region" description="Helical" evidence="7">
    <location>
        <begin position="226"/>
        <end position="243"/>
    </location>
</feature>
<gene>
    <name evidence="9" type="ORF">CNLFYP112_02242</name>
</gene>
<evidence type="ECO:0000256" key="5">
    <source>
        <dbReference type="ARBA" id="ARBA00022989"/>
    </source>
</evidence>
<dbReference type="PANTHER" id="PTHR32322:SF18">
    <property type="entry name" value="S-ADENOSYLMETHIONINE_S-ADENOSYLHOMOCYSTEINE TRANSPORTER"/>
    <property type="match status" value="1"/>
</dbReference>
<name>A0A6N2URK3_9FIRM</name>
<comment type="subcellular location">
    <subcellularLocation>
        <location evidence="1">Cell membrane</location>
        <topology evidence="1">Multi-pass membrane protein</topology>
    </subcellularLocation>
</comment>
<feature type="transmembrane region" description="Helical" evidence="7">
    <location>
        <begin position="49"/>
        <end position="66"/>
    </location>
</feature>
<keyword evidence="4 7" id="KW-0812">Transmembrane</keyword>
<evidence type="ECO:0000313" key="9">
    <source>
        <dbReference type="EMBL" id="VYT20330.1"/>
    </source>
</evidence>
<dbReference type="PANTHER" id="PTHR32322">
    <property type="entry name" value="INNER MEMBRANE TRANSPORTER"/>
    <property type="match status" value="1"/>
</dbReference>
<dbReference type="Pfam" id="PF00892">
    <property type="entry name" value="EamA"/>
    <property type="match status" value="2"/>
</dbReference>